<evidence type="ECO:0000313" key="2">
    <source>
        <dbReference type="EMBL" id="KFB53607.1"/>
    </source>
</evidence>
<accession>A0A084WTR3</accession>
<sequence length="157" mass="17207">MTRGKPGRSVTAFCQSASPGRSLKKSEKDVQADAAMAPTTGTERDRTAFRIPATYARRYGCLGGKDVGASGKRGERLGFVPVGFTGPRALMHTSWGVNEGTLCTKNFNERSCGKRRAEPEGRIARYIHLSLLARMDQWKAEDVGKLHRGPFHLLDVV</sequence>
<proteinExistence type="predicted"/>
<evidence type="ECO:0000313" key="4">
    <source>
        <dbReference type="Proteomes" id="UP000030765"/>
    </source>
</evidence>
<reference evidence="2 4" key="1">
    <citation type="journal article" date="2014" name="BMC Genomics">
        <title>Genome sequence of Anopheles sinensis provides insight into genetics basis of mosquito competence for malaria parasites.</title>
        <authorList>
            <person name="Zhou D."/>
            <person name="Zhang D."/>
            <person name="Ding G."/>
            <person name="Shi L."/>
            <person name="Hou Q."/>
            <person name="Ye Y."/>
            <person name="Xu Y."/>
            <person name="Zhou H."/>
            <person name="Xiong C."/>
            <person name="Li S."/>
            <person name="Yu J."/>
            <person name="Hong S."/>
            <person name="Yu X."/>
            <person name="Zou P."/>
            <person name="Chen C."/>
            <person name="Chang X."/>
            <person name="Wang W."/>
            <person name="Lv Y."/>
            <person name="Sun Y."/>
            <person name="Ma L."/>
            <person name="Shen B."/>
            <person name="Zhu C."/>
        </authorList>
    </citation>
    <scope>NUCLEOTIDE SEQUENCE [LARGE SCALE GENOMIC DNA]</scope>
</reference>
<evidence type="ECO:0000256" key="1">
    <source>
        <dbReference type="SAM" id="MobiDB-lite"/>
    </source>
</evidence>
<keyword evidence="4" id="KW-1185">Reference proteome</keyword>
<reference evidence="3" key="2">
    <citation type="submission" date="2020-05" db="UniProtKB">
        <authorList>
            <consortium name="EnsemblMetazoa"/>
        </authorList>
    </citation>
    <scope>IDENTIFICATION</scope>
</reference>
<evidence type="ECO:0000313" key="3">
    <source>
        <dbReference type="EnsemblMetazoa" id="ASIC021846-PA"/>
    </source>
</evidence>
<dbReference type="Proteomes" id="UP000030765">
    <property type="component" value="Unassembled WGS sequence"/>
</dbReference>
<dbReference type="VEuPathDB" id="VectorBase:ASIC021846"/>
<dbReference type="EMBL" id="ATLV01026912">
    <property type="status" value="NOT_ANNOTATED_CDS"/>
    <property type="molecule type" value="Genomic_DNA"/>
</dbReference>
<protein>
    <submittedName>
        <fullName evidence="2 3">Kelch-like protein 31-like isoform X2</fullName>
    </submittedName>
</protein>
<dbReference type="EMBL" id="KE525420">
    <property type="protein sequence ID" value="KFB53607.1"/>
    <property type="molecule type" value="Genomic_DNA"/>
</dbReference>
<organism evidence="2">
    <name type="scientific">Anopheles sinensis</name>
    <name type="common">Mosquito</name>
    <dbReference type="NCBI Taxonomy" id="74873"/>
    <lineage>
        <taxon>Eukaryota</taxon>
        <taxon>Metazoa</taxon>
        <taxon>Ecdysozoa</taxon>
        <taxon>Arthropoda</taxon>
        <taxon>Hexapoda</taxon>
        <taxon>Insecta</taxon>
        <taxon>Pterygota</taxon>
        <taxon>Neoptera</taxon>
        <taxon>Endopterygota</taxon>
        <taxon>Diptera</taxon>
        <taxon>Nematocera</taxon>
        <taxon>Culicoidea</taxon>
        <taxon>Culicidae</taxon>
        <taxon>Anophelinae</taxon>
        <taxon>Anopheles</taxon>
    </lineage>
</organism>
<gene>
    <name evidence="2" type="ORF">ZHAS_00021846</name>
</gene>
<feature type="region of interest" description="Disordered" evidence="1">
    <location>
        <begin position="1"/>
        <end position="41"/>
    </location>
</feature>
<dbReference type="EnsemblMetazoa" id="ASIC021846-RA">
    <property type="protein sequence ID" value="ASIC021846-PA"/>
    <property type="gene ID" value="ASIC021846"/>
</dbReference>
<dbReference type="AlphaFoldDB" id="A0A084WTR3"/>
<name>A0A084WTR3_ANOSI</name>